<dbReference type="Pfam" id="PF04519">
    <property type="entry name" value="Bactofilin"/>
    <property type="match status" value="1"/>
</dbReference>
<gene>
    <name evidence="3" type="ORF">DDZ15_10480</name>
</gene>
<evidence type="ECO:0000256" key="1">
    <source>
        <dbReference type="ARBA" id="ARBA00044755"/>
    </source>
</evidence>
<comment type="similarity">
    <text evidence="1">Belongs to the bactofilin family.</text>
</comment>
<dbReference type="InterPro" id="IPR007607">
    <property type="entry name" value="BacA/B"/>
</dbReference>
<protein>
    <submittedName>
        <fullName evidence="3">Polymer-forming cytoskeletal protein</fullName>
    </submittedName>
</protein>
<dbReference type="PANTHER" id="PTHR35024:SF4">
    <property type="entry name" value="POLYMER-FORMING CYTOSKELETAL PROTEIN"/>
    <property type="match status" value="1"/>
</dbReference>
<dbReference type="PANTHER" id="PTHR35024">
    <property type="entry name" value="HYPOTHETICAL CYTOSOLIC PROTEIN"/>
    <property type="match status" value="1"/>
</dbReference>
<dbReference type="RefSeq" id="WP_109647039.1">
    <property type="nucleotide sequence ID" value="NZ_QGGB01000007.1"/>
</dbReference>
<accession>A0A316U0L2</accession>
<dbReference type="EMBL" id="QGGB01000007">
    <property type="protein sequence ID" value="PWN06246.1"/>
    <property type="molecule type" value="Genomic_DNA"/>
</dbReference>
<evidence type="ECO:0000256" key="2">
    <source>
        <dbReference type="SAM" id="MobiDB-lite"/>
    </source>
</evidence>
<feature type="compositionally biased region" description="Polar residues" evidence="2">
    <location>
        <begin position="124"/>
        <end position="135"/>
    </location>
</feature>
<evidence type="ECO:0000313" key="4">
    <source>
        <dbReference type="Proteomes" id="UP000245533"/>
    </source>
</evidence>
<name>A0A316U0L2_9BACT</name>
<sequence>MFNNKNDNKVNGTQSSQSPALNMVSEGTTFKGTIDSSNDIRIAGVVEGEAITKGKLIITSSGVVNGDSRVGDADVAGKVEGTLHVGGKLNLRQSAVVNGDVYTKTLIVEEGAQINGACRMGTEGKTSSSAGSTVSKLGADSKERTESK</sequence>
<feature type="region of interest" description="Disordered" evidence="2">
    <location>
        <begin position="1"/>
        <end position="21"/>
    </location>
</feature>
<evidence type="ECO:0000313" key="3">
    <source>
        <dbReference type="EMBL" id="PWN06246.1"/>
    </source>
</evidence>
<feature type="region of interest" description="Disordered" evidence="2">
    <location>
        <begin position="119"/>
        <end position="148"/>
    </location>
</feature>
<dbReference type="AlphaFoldDB" id="A0A316U0L2"/>
<proteinExistence type="inferred from homology"/>
<dbReference type="Proteomes" id="UP000245533">
    <property type="component" value="Unassembled WGS sequence"/>
</dbReference>
<dbReference type="OrthoDB" id="5432602at2"/>
<comment type="caution">
    <text evidence="3">The sequence shown here is derived from an EMBL/GenBank/DDBJ whole genome shotgun (WGS) entry which is preliminary data.</text>
</comment>
<reference evidence="3 4" key="1">
    <citation type="submission" date="2018-05" db="EMBL/GenBank/DDBJ databases">
        <title>Rhodohalobacter halophilus gen. nov., sp. nov., a moderately halophilic member of the family Balneolaceae.</title>
        <authorList>
            <person name="Liu Z.-W."/>
        </authorList>
    </citation>
    <scope>NUCLEOTIDE SEQUENCE [LARGE SCALE GENOMIC DNA]</scope>
    <source>
        <strain evidence="3 4">8A47</strain>
    </source>
</reference>
<organism evidence="3 4">
    <name type="scientific">Rhodohalobacter mucosus</name>
    <dbReference type="NCBI Taxonomy" id="2079485"/>
    <lineage>
        <taxon>Bacteria</taxon>
        <taxon>Pseudomonadati</taxon>
        <taxon>Balneolota</taxon>
        <taxon>Balneolia</taxon>
        <taxon>Balneolales</taxon>
        <taxon>Balneolaceae</taxon>
        <taxon>Rhodohalobacter</taxon>
    </lineage>
</organism>
<keyword evidence="4" id="KW-1185">Reference proteome</keyword>
<feature type="compositionally biased region" description="Basic and acidic residues" evidence="2">
    <location>
        <begin position="139"/>
        <end position="148"/>
    </location>
</feature>